<evidence type="ECO:0000256" key="1">
    <source>
        <dbReference type="ARBA" id="ARBA00006817"/>
    </source>
</evidence>
<dbReference type="Pfam" id="PF09229">
    <property type="entry name" value="Aha1_N"/>
    <property type="match status" value="1"/>
</dbReference>
<dbReference type="EMBL" id="JAUEPS010000007">
    <property type="protein sequence ID" value="KAK0463571.1"/>
    <property type="molecule type" value="Genomic_DNA"/>
</dbReference>
<keyword evidence="3" id="KW-0812">Transmembrane</keyword>
<dbReference type="InterPro" id="IPR036338">
    <property type="entry name" value="Aha1"/>
</dbReference>
<accession>A0AA39T4C0</accession>
<comment type="similarity">
    <text evidence="1">Belongs to the AHA1 family.</text>
</comment>
<keyword evidence="6" id="KW-1185">Reference proteome</keyword>
<feature type="transmembrane region" description="Helical" evidence="3">
    <location>
        <begin position="356"/>
        <end position="376"/>
    </location>
</feature>
<organism evidence="5 6">
    <name type="scientific">Armillaria tabescens</name>
    <name type="common">Ringless honey mushroom</name>
    <name type="synonym">Agaricus tabescens</name>
    <dbReference type="NCBI Taxonomy" id="1929756"/>
    <lineage>
        <taxon>Eukaryota</taxon>
        <taxon>Fungi</taxon>
        <taxon>Dikarya</taxon>
        <taxon>Basidiomycota</taxon>
        <taxon>Agaricomycotina</taxon>
        <taxon>Agaricomycetes</taxon>
        <taxon>Agaricomycetidae</taxon>
        <taxon>Agaricales</taxon>
        <taxon>Marasmiineae</taxon>
        <taxon>Physalacriaceae</taxon>
        <taxon>Desarmillaria</taxon>
    </lineage>
</organism>
<dbReference type="Gene3D" id="3.30.530.20">
    <property type="match status" value="1"/>
</dbReference>
<dbReference type="RefSeq" id="XP_060334881.1">
    <property type="nucleotide sequence ID" value="XM_060475362.1"/>
</dbReference>
<dbReference type="AlphaFoldDB" id="A0AA39T4C0"/>
<dbReference type="InterPro" id="IPR013538">
    <property type="entry name" value="ASHA1/2-like_C"/>
</dbReference>
<evidence type="ECO:0000256" key="3">
    <source>
        <dbReference type="SAM" id="Phobius"/>
    </source>
</evidence>
<dbReference type="InterPro" id="IPR015310">
    <property type="entry name" value="AHSA1-like_N"/>
</dbReference>
<dbReference type="GO" id="GO:0001671">
    <property type="term" value="F:ATPase activator activity"/>
    <property type="evidence" value="ECO:0007669"/>
    <property type="project" value="InterPro"/>
</dbReference>
<dbReference type="InterPro" id="IPR023393">
    <property type="entry name" value="START-like_dom_sf"/>
</dbReference>
<dbReference type="SUPFAM" id="SSF103111">
    <property type="entry name" value="Activator of Hsp90 ATPase, Aha1"/>
    <property type="match status" value="1"/>
</dbReference>
<dbReference type="Pfam" id="PF08327">
    <property type="entry name" value="AHSA1"/>
    <property type="match status" value="1"/>
</dbReference>
<dbReference type="Proteomes" id="UP001175211">
    <property type="component" value="Unassembled WGS sequence"/>
</dbReference>
<feature type="region of interest" description="Disordered" evidence="2">
    <location>
        <begin position="151"/>
        <end position="191"/>
    </location>
</feature>
<sequence>MAAPPAPLPTSQSGGKDWFEQELTDLRVEGDVEGKAVWISKVSHVSGDVELGQRKVQVHFITIYDCELALEWTGTTSDANTKSVQLPPYHPSQLLHLTPNHQFFWTLLTEPSPEVDDLYSMAKQRIPKILEDVFAKFPAAIFETHGKDLTVSTEPSRANTPGPAAATPAATSAPSPAPEAAPKPVKKEPKAVNTATVTVDSTFKAAADDLFGLLTDEKRIPIWTRAAAQSAAKPDTEFSLFGGGVKGKYVSLTPPKEIVQTWALSSPTWPSDHVATLTTTLDQSEDSTKVTFTLSGVPLGMEGRDQAEFRRGTSNIHGFKSIGYVQLIPYVPSYTPKPKPRVIKKLNAKSHSSTSLVPVIAVTVLILAAAFTVPFFSSS</sequence>
<dbReference type="Gene3D" id="3.15.10.20">
    <property type="entry name" value="Activator of Hsp90 ATPase Aha1, N-terminal domain"/>
    <property type="match status" value="1"/>
</dbReference>
<dbReference type="GO" id="GO:0051087">
    <property type="term" value="F:protein-folding chaperone binding"/>
    <property type="evidence" value="ECO:0007669"/>
    <property type="project" value="InterPro"/>
</dbReference>
<proteinExistence type="inferred from homology"/>
<evidence type="ECO:0000259" key="4">
    <source>
        <dbReference type="SMART" id="SM01000"/>
    </source>
</evidence>
<gene>
    <name evidence="5" type="ORF">EV420DRAFT_1618587</name>
</gene>
<dbReference type="CDD" id="cd08892">
    <property type="entry name" value="SRPBCC_Aha1"/>
    <property type="match status" value="1"/>
</dbReference>
<feature type="domain" description="Activator of Hsp90 ATPase AHSA1-like N-terminal" evidence="4">
    <location>
        <begin position="15"/>
        <end position="147"/>
    </location>
</feature>
<keyword evidence="3" id="KW-0472">Membrane</keyword>
<evidence type="ECO:0000256" key="2">
    <source>
        <dbReference type="SAM" id="MobiDB-lite"/>
    </source>
</evidence>
<dbReference type="GeneID" id="85358910"/>
<feature type="compositionally biased region" description="Low complexity" evidence="2">
    <location>
        <begin position="163"/>
        <end position="174"/>
    </location>
</feature>
<reference evidence="5" key="1">
    <citation type="submission" date="2023-06" db="EMBL/GenBank/DDBJ databases">
        <authorList>
            <consortium name="Lawrence Berkeley National Laboratory"/>
            <person name="Ahrendt S."/>
            <person name="Sahu N."/>
            <person name="Indic B."/>
            <person name="Wong-Bajracharya J."/>
            <person name="Merenyi Z."/>
            <person name="Ke H.-M."/>
            <person name="Monk M."/>
            <person name="Kocsube S."/>
            <person name="Drula E."/>
            <person name="Lipzen A."/>
            <person name="Balint B."/>
            <person name="Henrissat B."/>
            <person name="Andreopoulos B."/>
            <person name="Martin F.M."/>
            <person name="Harder C.B."/>
            <person name="Rigling D."/>
            <person name="Ford K.L."/>
            <person name="Foster G.D."/>
            <person name="Pangilinan J."/>
            <person name="Papanicolaou A."/>
            <person name="Barry K."/>
            <person name="LaButti K."/>
            <person name="Viragh M."/>
            <person name="Koriabine M."/>
            <person name="Yan M."/>
            <person name="Riley R."/>
            <person name="Champramary S."/>
            <person name="Plett K.L."/>
            <person name="Tsai I.J."/>
            <person name="Slot J."/>
            <person name="Sipos G."/>
            <person name="Plett J."/>
            <person name="Nagy L.G."/>
            <person name="Grigoriev I.V."/>
        </authorList>
    </citation>
    <scope>NUCLEOTIDE SEQUENCE</scope>
    <source>
        <strain evidence="5">CCBAS 213</strain>
    </source>
</reference>
<keyword evidence="3" id="KW-1133">Transmembrane helix</keyword>
<evidence type="ECO:0000313" key="5">
    <source>
        <dbReference type="EMBL" id="KAK0463571.1"/>
    </source>
</evidence>
<protein>
    <recommendedName>
        <fullName evidence="4">Activator of Hsp90 ATPase AHSA1-like N-terminal domain-containing protein</fullName>
    </recommendedName>
</protein>
<comment type="caution">
    <text evidence="5">The sequence shown here is derived from an EMBL/GenBank/DDBJ whole genome shotgun (WGS) entry which is preliminary data.</text>
</comment>
<name>A0AA39T4C0_ARMTA</name>
<evidence type="ECO:0000313" key="6">
    <source>
        <dbReference type="Proteomes" id="UP001175211"/>
    </source>
</evidence>
<dbReference type="SMART" id="SM01000">
    <property type="entry name" value="Aha1_N"/>
    <property type="match status" value="1"/>
</dbReference>
<dbReference type="SUPFAM" id="SSF55961">
    <property type="entry name" value="Bet v1-like"/>
    <property type="match status" value="1"/>
</dbReference>